<dbReference type="SFLD" id="SFLDG01129">
    <property type="entry name" value="C1.5:_HAD__Beta-PGM__Phosphata"/>
    <property type="match status" value="1"/>
</dbReference>
<dbReference type="AlphaFoldDB" id="A0A221JY86"/>
<dbReference type="PANTHER" id="PTHR12725:SF117">
    <property type="entry name" value="HALOACID DEHALOGENASE-LIKE HYDROLASE"/>
    <property type="match status" value="1"/>
</dbReference>
<name>A0A221JY86_9RHOB</name>
<dbReference type="Gene3D" id="3.40.50.1000">
    <property type="entry name" value="HAD superfamily/HAD-like"/>
    <property type="match status" value="1"/>
</dbReference>
<organism evidence="1 2">
    <name type="scientific">Pseudosulfitobacter pseudonitzschiae</name>
    <dbReference type="NCBI Taxonomy" id="1402135"/>
    <lineage>
        <taxon>Bacteria</taxon>
        <taxon>Pseudomonadati</taxon>
        <taxon>Pseudomonadota</taxon>
        <taxon>Alphaproteobacteria</taxon>
        <taxon>Rhodobacterales</taxon>
        <taxon>Roseobacteraceae</taxon>
        <taxon>Pseudosulfitobacter</taxon>
    </lineage>
</organism>
<dbReference type="CDD" id="cd02604">
    <property type="entry name" value="HAD_5NT"/>
    <property type="match status" value="1"/>
</dbReference>
<reference evidence="1 2" key="1">
    <citation type="submission" date="2017-07" db="EMBL/GenBank/DDBJ databases">
        <title>Genome Sequence of Sulfitobacter pseudonitzschiae Strain SMR1 Isolated from a culture of the Diatom Skeletonema marinoi.</title>
        <authorList>
            <person name="Topel M."/>
            <person name="Pinder M.I.M."/>
            <person name="Johansson O.N."/>
            <person name="Kourtchenko O."/>
            <person name="Godhe A."/>
            <person name="Clarke A.K."/>
        </authorList>
    </citation>
    <scope>NUCLEOTIDE SEQUENCE [LARGE SCALE GENOMIC DNA]</scope>
    <source>
        <strain evidence="1 2">SMR1</strain>
    </source>
</reference>
<dbReference type="InterPro" id="IPR036412">
    <property type="entry name" value="HAD-like_sf"/>
</dbReference>
<gene>
    <name evidence="1" type="ORF">SULPSESMR1_00869</name>
</gene>
<dbReference type="SFLD" id="SFLDS00003">
    <property type="entry name" value="Haloacid_Dehalogenase"/>
    <property type="match status" value="1"/>
</dbReference>
<dbReference type="EMBL" id="CP022415">
    <property type="protein sequence ID" value="ASM71699.1"/>
    <property type="molecule type" value="Genomic_DNA"/>
</dbReference>
<evidence type="ECO:0000313" key="1">
    <source>
        <dbReference type="EMBL" id="ASM71699.1"/>
    </source>
</evidence>
<sequence length="232" mass="25544">MQALALACRAARAYHGAMPHTDFSHVTSWVFDLDNTLYHPSARLFDQIEVRMTTYVMDALGVDRTEADRLRVHYWRTHGTTLAGLMREHGVDPAPYLTVVHDIDLTHLTADAVLAARLRALPGRRIVYTNGCGPYAERVLAARGLAGCFDAIYGVEHANFLPKPDRAAFETIFAADGLRPDVAAMFEDDTRNLAAPHAMGMRTVHVADAPAPADHIHHHTDDLSGFLARLVG</sequence>
<dbReference type="KEGG" id="spse:SULPSESMR1_00869"/>
<protein>
    <submittedName>
        <fullName evidence="1">Haloacid dehalogenase-like hydrolase</fullName>
    </submittedName>
</protein>
<dbReference type="Proteomes" id="UP000199754">
    <property type="component" value="Chromosome"/>
</dbReference>
<dbReference type="Gene3D" id="1.10.150.450">
    <property type="match status" value="1"/>
</dbReference>
<dbReference type="SUPFAM" id="SSF56784">
    <property type="entry name" value="HAD-like"/>
    <property type="match status" value="1"/>
</dbReference>
<dbReference type="GO" id="GO:0016787">
    <property type="term" value="F:hydrolase activity"/>
    <property type="evidence" value="ECO:0007669"/>
    <property type="project" value="UniProtKB-KW"/>
</dbReference>
<proteinExistence type="predicted"/>
<dbReference type="InterPro" id="IPR023214">
    <property type="entry name" value="HAD_sf"/>
</dbReference>
<dbReference type="InterPro" id="IPR010237">
    <property type="entry name" value="Pyr-5-nucltdase"/>
</dbReference>
<dbReference type="SFLD" id="SFLDG01132">
    <property type="entry name" value="C1.5.3:_5'-Nucleotidase_Like"/>
    <property type="match status" value="1"/>
</dbReference>
<keyword evidence="1" id="KW-0378">Hydrolase</keyword>
<dbReference type="Pfam" id="PF00702">
    <property type="entry name" value="Hydrolase"/>
    <property type="match status" value="1"/>
</dbReference>
<dbReference type="PANTHER" id="PTHR12725">
    <property type="entry name" value="HALOACID DEHALOGENASE-LIKE HYDROLASE"/>
    <property type="match status" value="1"/>
</dbReference>
<keyword evidence="2" id="KW-1185">Reference proteome</keyword>
<dbReference type="STRING" id="1402135.SAMN05444149_105108"/>
<evidence type="ECO:0000313" key="2">
    <source>
        <dbReference type="Proteomes" id="UP000199754"/>
    </source>
</evidence>
<dbReference type="NCBIfam" id="TIGR01993">
    <property type="entry name" value="Pyr-5-nucltdase"/>
    <property type="match status" value="1"/>
</dbReference>
<accession>A0A221JY86</accession>